<dbReference type="EMBL" id="VSRR010006364">
    <property type="protein sequence ID" value="MPC44619.1"/>
    <property type="molecule type" value="Genomic_DNA"/>
</dbReference>
<evidence type="ECO:0000313" key="1">
    <source>
        <dbReference type="EMBL" id="MPC44619.1"/>
    </source>
</evidence>
<sequence>MRSTNEGLRCEHEARSGLDMREADEMRRKVCKVKPTQRRRLGDEGKGMAHLQHLRIFQVAFNPFLGRRIYF</sequence>
<reference evidence="1 2" key="1">
    <citation type="submission" date="2019-05" db="EMBL/GenBank/DDBJ databases">
        <title>Another draft genome of Portunus trituberculatus and its Hox gene families provides insights of decapod evolution.</title>
        <authorList>
            <person name="Jeong J.-H."/>
            <person name="Song I."/>
            <person name="Kim S."/>
            <person name="Choi T."/>
            <person name="Kim D."/>
            <person name="Ryu S."/>
            <person name="Kim W."/>
        </authorList>
    </citation>
    <scope>NUCLEOTIDE SEQUENCE [LARGE SCALE GENOMIC DNA]</scope>
    <source>
        <tissue evidence="1">Muscle</tissue>
    </source>
</reference>
<gene>
    <name evidence="1" type="ORF">E2C01_038296</name>
</gene>
<dbReference type="Proteomes" id="UP000324222">
    <property type="component" value="Unassembled WGS sequence"/>
</dbReference>
<accession>A0A5B7FH84</accession>
<name>A0A5B7FH84_PORTR</name>
<dbReference type="AlphaFoldDB" id="A0A5B7FH84"/>
<keyword evidence="2" id="KW-1185">Reference proteome</keyword>
<comment type="caution">
    <text evidence="1">The sequence shown here is derived from an EMBL/GenBank/DDBJ whole genome shotgun (WGS) entry which is preliminary data.</text>
</comment>
<evidence type="ECO:0000313" key="2">
    <source>
        <dbReference type="Proteomes" id="UP000324222"/>
    </source>
</evidence>
<proteinExistence type="predicted"/>
<protein>
    <submittedName>
        <fullName evidence="1">Uncharacterized protein</fullName>
    </submittedName>
</protein>
<organism evidence="1 2">
    <name type="scientific">Portunus trituberculatus</name>
    <name type="common">Swimming crab</name>
    <name type="synonym">Neptunus trituberculatus</name>
    <dbReference type="NCBI Taxonomy" id="210409"/>
    <lineage>
        <taxon>Eukaryota</taxon>
        <taxon>Metazoa</taxon>
        <taxon>Ecdysozoa</taxon>
        <taxon>Arthropoda</taxon>
        <taxon>Crustacea</taxon>
        <taxon>Multicrustacea</taxon>
        <taxon>Malacostraca</taxon>
        <taxon>Eumalacostraca</taxon>
        <taxon>Eucarida</taxon>
        <taxon>Decapoda</taxon>
        <taxon>Pleocyemata</taxon>
        <taxon>Brachyura</taxon>
        <taxon>Eubrachyura</taxon>
        <taxon>Portunoidea</taxon>
        <taxon>Portunidae</taxon>
        <taxon>Portuninae</taxon>
        <taxon>Portunus</taxon>
    </lineage>
</organism>